<dbReference type="InterPro" id="IPR042229">
    <property type="entry name" value="Listeria/Bacterioides_rpt_sf"/>
</dbReference>
<organism evidence="2 3">
    <name type="scientific">Mogibacterium diversum</name>
    <dbReference type="NCBI Taxonomy" id="114527"/>
    <lineage>
        <taxon>Bacteria</taxon>
        <taxon>Bacillati</taxon>
        <taxon>Bacillota</taxon>
        <taxon>Clostridia</taxon>
        <taxon>Peptostreptococcales</taxon>
        <taxon>Anaerovoracaceae</taxon>
        <taxon>Mogibacterium</taxon>
    </lineage>
</organism>
<feature type="non-terminal residue" evidence="2">
    <location>
        <position position="696"/>
    </location>
</feature>
<comment type="caution">
    <text evidence="2">The sequence shown here is derived from an EMBL/GenBank/DDBJ whole genome shotgun (WGS) entry which is preliminary data.</text>
</comment>
<dbReference type="EMBL" id="JABZQH010000243">
    <property type="protein sequence ID" value="MBF1352709.1"/>
    <property type="molecule type" value="Genomic_DNA"/>
</dbReference>
<comment type="subcellular location">
    <subcellularLocation>
        <location evidence="1">Cell envelope</location>
    </subcellularLocation>
</comment>
<name>A0A930EEU9_9FIRM</name>
<dbReference type="Proteomes" id="UP000722050">
    <property type="component" value="Unassembled WGS sequence"/>
</dbReference>
<dbReference type="GO" id="GO:0030313">
    <property type="term" value="C:cell envelope"/>
    <property type="evidence" value="ECO:0007669"/>
    <property type="project" value="UniProtKB-SubCell"/>
</dbReference>
<accession>A0A930EEU9</accession>
<evidence type="ECO:0000313" key="3">
    <source>
        <dbReference type="Proteomes" id="UP000722050"/>
    </source>
</evidence>
<dbReference type="Pfam" id="PF09479">
    <property type="entry name" value="Flg_new"/>
    <property type="match status" value="1"/>
</dbReference>
<gene>
    <name evidence="2" type="ORF">HXM71_06305</name>
</gene>
<sequence>MNCFGIFDNSNVETRRTSKTGKRGEAARRASSIALSCMLGFTMLISPVTVRAEGGQPRSLNNSVNYTLAGETDGVLDYARTDFTKEDASGIHLTVTKWAKLASSWGDTDKGPYNGRFLINFFDDDFYKQIQSIEVNGVQFEKEADGALWKVPINNQTLQSGLIGVVTNRDVIIKLKNGATLTSLGLDSKKIDFTTTWVRADGKADKGGNDNGFILKNNPNVPALPSNSGAGNDDYLGTGLNLLTTDGTQSKDGNFSGGNTGKLVSYDAKNKVIKSTVSFKPDQNFLQANSGWVLYINEVVPKELLKYIDTNEVRLGVSTSTGTITASNPIKLTVDPNGNGVISTKDTPSLSIVGGDWSKVTQVRSTLDSQVFYGALGQRRSYTIEYKLKSNVTNQDFAKALNDYITANNQQLNFESWLTADFVDSTPAFFHGIRKPDGGKPNKRIQHSYTNAFLEVLDTDKDGLFDFVEDEIGSDKYNVDTDGDGVPDGHEYLTDKTDPTKANSYLVVKPNVTTTNIEANRAETIKGTVPKTIYNNPADETKKLAATNTDAGNVIVKAYKYVADDTDYTHETAKAETTIPFSDLKDGKFSINVPAGTFADGDKVILVAYSPDGKNPMVSSTKVNVGAIKVTFDTNGGKWADGTNADKVVSAVNGKATQPEEPTRDGYKFMGWAATAGATEADADILKNSTEAKEVV</sequence>
<protein>
    <submittedName>
        <fullName evidence="2">InlB B-repeat-containing protein</fullName>
    </submittedName>
</protein>
<dbReference type="InterPro" id="IPR013378">
    <property type="entry name" value="InlB-like_B-rpt"/>
</dbReference>
<reference evidence="2" key="1">
    <citation type="submission" date="2020-04" db="EMBL/GenBank/DDBJ databases">
        <title>Deep metagenomics examines the oral microbiome during advanced dental caries in children, revealing novel taxa and co-occurrences with host molecules.</title>
        <authorList>
            <person name="Baker J.L."/>
            <person name="Morton J.T."/>
            <person name="Dinis M."/>
            <person name="Alvarez R."/>
            <person name="Tran N.C."/>
            <person name="Knight R."/>
            <person name="Edlund A."/>
        </authorList>
    </citation>
    <scope>NUCLEOTIDE SEQUENCE</scope>
    <source>
        <strain evidence="2">JCVI_24_bin.8</strain>
    </source>
</reference>
<proteinExistence type="predicted"/>
<evidence type="ECO:0000256" key="1">
    <source>
        <dbReference type="ARBA" id="ARBA00004196"/>
    </source>
</evidence>
<dbReference type="AlphaFoldDB" id="A0A930EEU9"/>
<evidence type="ECO:0000313" key="2">
    <source>
        <dbReference type="EMBL" id="MBF1352709.1"/>
    </source>
</evidence>
<dbReference type="Gene3D" id="2.60.40.4270">
    <property type="entry name" value="Listeria-Bacteroides repeat domain"/>
    <property type="match status" value="1"/>
</dbReference>